<dbReference type="AlphaFoldDB" id="D3A187"/>
<name>D3A187_NEIM2</name>
<dbReference type="EMBL" id="ACDX02000049">
    <property type="protein sequence ID" value="EFC86902.1"/>
    <property type="molecule type" value="Genomic_DNA"/>
</dbReference>
<evidence type="ECO:0000313" key="2">
    <source>
        <dbReference type="EMBL" id="EFC86902.1"/>
    </source>
</evidence>
<dbReference type="Proteomes" id="UP000003344">
    <property type="component" value="Unassembled WGS sequence"/>
</dbReference>
<evidence type="ECO:0000256" key="1">
    <source>
        <dbReference type="SAM" id="MobiDB-lite"/>
    </source>
</evidence>
<proteinExistence type="predicted"/>
<sequence>MLILHRFNTQPPEGGWFAVFQNFDYCFSFNTQPPEGGWPIRPTWRNHAGRFQHTAARRRLGLLTLIATATSRFNTQPPEGGWLWKDKAGKRLIVSTHSRPKAAGSKPALTASSKS</sequence>
<evidence type="ECO:0000313" key="3">
    <source>
        <dbReference type="Proteomes" id="UP000003344"/>
    </source>
</evidence>
<comment type="caution">
    <text evidence="2">The sequence shown here is derived from an EMBL/GenBank/DDBJ whole genome shotgun (WGS) entry which is preliminary data.</text>
</comment>
<organism evidence="2 3">
    <name type="scientific">Neisseria mucosa (strain ATCC 25996 / DSM 4631 / NCTC 10774 / M26)</name>
    <dbReference type="NCBI Taxonomy" id="546266"/>
    <lineage>
        <taxon>Bacteria</taxon>
        <taxon>Pseudomonadati</taxon>
        <taxon>Pseudomonadota</taxon>
        <taxon>Betaproteobacteria</taxon>
        <taxon>Neisseriales</taxon>
        <taxon>Neisseriaceae</taxon>
        <taxon>Neisseria</taxon>
    </lineage>
</organism>
<dbReference type="STRING" id="546266.NEIMUCOT_06681"/>
<reference evidence="2 3" key="1">
    <citation type="submission" date="2009-10" db="EMBL/GenBank/DDBJ databases">
        <authorList>
            <person name="Weinstock G."/>
            <person name="Sodergren E."/>
            <person name="Clifton S."/>
            <person name="Fulton L."/>
            <person name="Fulton B."/>
            <person name="Courtney L."/>
            <person name="Fronick C."/>
            <person name="Harrison M."/>
            <person name="Strong C."/>
            <person name="Farmer C."/>
            <person name="Delahaunty K."/>
            <person name="Markovic C."/>
            <person name="Hall O."/>
            <person name="Minx P."/>
            <person name="Tomlinson C."/>
            <person name="Mitreva M."/>
            <person name="Nelson J."/>
            <person name="Hou S."/>
            <person name="Wollam A."/>
            <person name="Pepin K.H."/>
            <person name="Johnson M."/>
            <person name="Bhonagiri V."/>
            <person name="Nash W.E."/>
            <person name="Warren W."/>
            <person name="Chinwalla A."/>
            <person name="Mardis E.R."/>
            <person name="Wilson R.K."/>
        </authorList>
    </citation>
    <scope>NUCLEOTIDE SEQUENCE [LARGE SCALE GENOMIC DNA]</scope>
    <source>
        <strain evidence="3">ATCC 25996 / DSM 4631 / NCTC 10774 / M26</strain>
    </source>
</reference>
<feature type="region of interest" description="Disordered" evidence="1">
    <location>
        <begin position="96"/>
        <end position="115"/>
    </location>
</feature>
<protein>
    <submittedName>
        <fullName evidence="2">Uncharacterized protein</fullName>
    </submittedName>
</protein>
<accession>D3A187</accession>
<gene>
    <name evidence="2" type="ORF">NEIMUCOT_06681</name>
</gene>